<dbReference type="Proteomes" id="UP000825367">
    <property type="component" value="Chromosome"/>
</dbReference>
<dbReference type="Pfam" id="PF01740">
    <property type="entry name" value="STAS"/>
    <property type="match status" value="1"/>
</dbReference>
<dbReference type="InterPro" id="IPR036513">
    <property type="entry name" value="STAS_dom_sf"/>
</dbReference>
<feature type="domain" description="STAS" evidence="4">
    <location>
        <begin position="15"/>
        <end position="116"/>
    </location>
</feature>
<keyword evidence="6" id="KW-1185">Reference proteome</keyword>
<comment type="similarity">
    <text evidence="1 2">Belongs to the anti-sigma-factor antagonist family.</text>
</comment>
<evidence type="ECO:0000259" key="4">
    <source>
        <dbReference type="PROSITE" id="PS50801"/>
    </source>
</evidence>
<organism evidence="5 6">
    <name type="scientific">Mycolicibacterium pallens</name>
    <dbReference type="NCBI Taxonomy" id="370524"/>
    <lineage>
        <taxon>Bacteria</taxon>
        <taxon>Bacillati</taxon>
        <taxon>Actinomycetota</taxon>
        <taxon>Actinomycetes</taxon>
        <taxon>Mycobacteriales</taxon>
        <taxon>Mycobacteriaceae</taxon>
        <taxon>Mycolicibacterium</taxon>
    </lineage>
</organism>
<gene>
    <name evidence="5" type="ORF">K0O64_01540</name>
</gene>
<dbReference type="PANTHER" id="PTHR33495">
    <property type="entry name" value="ANTI-SIGMA FACTOR ANTAGONIST TM_1081-RELATED-RELATED"/>
    <property type="match status" value="1"/>
</dbReference>
<dbReference type="NCBIfam" id="TIGR00377">
    <property type="entry name" value="ant_ant_sig"/>
    <property type="match status" value="1"/>
</dbReference>
<sequence>MKLTLTLDTPHTARLHISGNLDFVTAPELLDNASEVIAQHDQLRHLHLDLGDLDFCDSAGLSVLILIDRQTAERRVRLHLDNRPEQLDRILQVTGLSEHFASVPAAESSPQSGEGTQDETVG</sequence>
<accession>A0ABX8VHL1</accession>
<name>A0ABX8VHL1_9MYCO</name>
<proteinExistence type="inferred from homology"/>
<dbReference type="PROSITE" id="PS50801">
    <property type="entry name" value="STAS"/>
    <property type="match status" value="1"/>
</dbReference>
<evidence type="ECO:0000313" key="5">
    <source>
        <dbReference type="EMBL" id="QYL17297.1"/>
    </source>
</evidence>
<evidence type="ECO:0000313" key="6">
    <source>
        <dbReference type="Proteomes" id="UP000825367"/>
    </source>
</evidence>
<dbReference type="CDD" id="cd07043">
    <property type="entry name" value="STAS_anti-anti-sigma_factors"/>
    <property type="match status" value="1"/>
</dbReference>
<dbReference type="InterPro" id="IPR003658">
    <property type="entry name" value="Anti-sigma_ant"/>
</dbReference>
<dbReference type="Gene3D" id="3.30.750.24">
    <property type="entry name" value="STAS domain"/>
    <property type="match status" value="1"/>
</dbReference>
<feature type="compositionally biased region" description="Polar residues" evidence="3">
    <location>
        <begin position="108"/>
        <end position="122"/>
    </location>
</feature>
<evidence type="ECO:0000256" key="2">
    <source>
        <dbReference type="RuleBase" id="RU003749"/>
    </source>
</evidence>
<dbReference type="InterPro" id="IPR002645">
    <property type="entry name" value="STAS_dom"/>
</dbReference>
<protein>
    <recommendedName>
        <fullName evidence="2">Anti-sigma factor antagonist</fullName>
    </recommendedName>
</protein>
<dbReference type="EMBL" id="CP080333">
    <property type="protein sequence ID" value="QYL17297.1"/>
    <property type="molecule type" value="Genomic_DNA"/>
</dbReference>
<reference evidence="5 6" key="1">
    <citation type="submission" date="2021-07" db="EMBL/GenBank/DDBJ databases">
        <title>Whole genome sequencing of non-tuberculosis mycobacteria type-strains.</title>
        <authorList>
            <person name="Igarashi Y."/>
            <person name="Osugi A."/>
            <person name="Mitarai S."/>
        </authorList>
    </citation>
    <scope>NUCLEOTIDE SEQUENCE [LARGE SCALE GENOMIC DNA]</scope>
    <source>
        <strain evidence="5 6">JCM 16370</strain>
    </source>
</reference>
<dbReference type="SUPFAM" id="SSF52091">
    <property type="entry name" value="SpoIIaa-like"/>
    <property type="match status" value="1"/>
</dbReference>
<evidence type="ECO:0000256" key="3">
    <source>
        <dbReference type="SAM" id="MobiDB-lite"/>
    </source>
</evidence>
<feature type="region of interest" description="Disordered" evidence="3">
    <location>
        <begin position="101"/>
        <end position="122"/>
    </location>
</feature>
<dbReference type="PANTHER" id="PTHR33495:SF2">
    <property type="entry name" value="ANTI-SIGMA FACTOR ANTAGONIST TM_1081-RELATED"/>
    <property type="match status" value="1"/>
</dbReference>
<dbReference type="RefSeq" id="WP_071948080.1">
    <property type="nucleotide sequence ID" value="NZ_BAAAVX010000004.1"/>
</dbReference>
<evidence type="ECO:0000256" key="1">
    <source>
        <dbReference type="ARBA" id="ARBA00009013"/>
    </source>
</evidence>